<evidence type="ECO:0000313" key="2">
    <source>
        <dbReference type="Proteomes" id="UP001623348"/>
    </source>
</evidence>
<dbReference type="PANTHER" id="PTHR33332">
    <property type="entry name" value="REVERSE TRANSCRIPTASE DOMAIN-CONTAINING PROTEIN"/>
    <property type="match status" value="1"/>
</dbReference>
<gene>
    <name evidence="1" type="ORF">GRJ2_000536900</name>
</gene>
<dbReference type="AlphaFoldDB" id="A0ABC9W560"/>
<comment type="caution">
    <text evidence="1">The sequence shown here is derived from an EMBL/GenBank/DDBJ whole genome shotgun (WGS) entry which is preliminary data.</text>
</comment>
<dbReference type="GO" id="GO:0004860">
    <property type="term" value="F:protein kinase inhibitor activity"/>
    <property type="evidence" value="ECO:0007669"/>
    <property type="project" value="UniProtKB-KW"/>
</dbReference>
<reference evidence="1 2" key="1">
    <citation type="submission" date="2024-06" db="EMBL/GenBank/DDBJ databases">
        <title>The draft genome of Grus japonensis, version 3.</title>
        <authorList>
            <person name="Nabeshima K."/>
            <person name="Suzuki S."/>
            <person name="Onuma M."/>
        </authorList>
    </citation>
    <scope>NUCLEOTIDE SEQUENCE [LARGE SCALE GENOMIC DNA]</scope>
    <source>
        <strain evidence="1 2">451A</strain>
    </source>
</reference>
<accession>A0ABC9W560</accession>
<proteinExistence type="predicted"/>
<dbReference type="Proteomes" id="UP001623348">
    <property type="component" value="Unassembled WGS sequence"/>
</dbReference>
<dbReference type="EMBL" id="BAAFJT010000001">
    <property type="protein sequence ID" value="GAB0180716.1"/>
    <property type="molecule type" value="Genomic_DNA"/>
</dbReference>
<sequence length="179" mass="20204">MPQKLVLEPILFNVFINDIDSGIECTLSKFADDTKLSGTVDSLEGRDANQRDLDRFEKWAHVNLMKFNKTKCKVLHMGQGNPQYQYRLVNEGMESCPVEDMGVLVNVKLNMSQKCELAALNSNHILGCIKRRVASRSRKVILPLYSHETPTWSTVSSSGVPSTRKTWTCWSESRGGPQK</sequence>
<protein>
    <submittedName>
        <fullName evidence="1">cAMP-dependent protein kinase inhibitor alpha</fullName>
    </submittedName>
</protein>
<keyword evidence="2" id="KW-1185">Reference proteome</keyword>
<keyword evidence="1" id="KW-0649">Protein kinase inhibitor</keyword>
<name>A0ABC9W560_GRUJA</name>
<evidence type="ECO:0000313" key="1">
    <source>
        <dbReference type="EMBL" id="GAB0180716.1"/>
    </source>
</evidence>
<organism evidence="1 2">
    <name type="scientific">Grus japonensis</name>
    <name type="common">Japanese crane</name>
    <name type="synonym">Red-crowned crane</name>
    <dbReference type="NCBI Taxonomy" id="30415"/>
    <lineage>
        <taxon>Eukaryota</taxon>
        <taxon>Metazoa</taxon>
        <taxon>Chordata</taxon>
        <taxon>Craniata</taxon>
        <taxon>Vertebrata</taxon>
        <taxon>Euteleostomi</taxon>
        <taxon>Archelosauria</taxon>
        <taxon>Archosauria</taxon>
        <taxon>Dinosauria</taxon>
        <taxon>Saurischia</taxon>
        <taxon>Theropoda</taxon>
        <taxon>Coelurosauria</taxon>
        <taxon>Aves</taxon>
        <taxon>Neognathae</taxon>
        <taxon>Neoaves</taxon>
        <taxon>Gruiformes</taxon>
        <taxon>Gruidae</taxon>
        <taxon>Grus</taxon>
    </lineage>
</organism>